<name>A0A7X0SNU8_9BACL</name>
<reference evidence="1 2" key="1">
    <citation type="submission" date="2020-08" db="EMBL/GenBank/DDBJ databases">
        <title>Cohnella phylogeny.</title>
        <authorList>
            <person name="Dunlap C."/>
        </authorList>
    </citation>
    <scope>NUCLEOTIDE SEQUENCE [LARGE SCALE GENOMIC DNA]</scope>
    <source>
        <strain evidence="1 2">CBP 2801</strain>
    </source>
</reference>
<protein>
    <submittedName>
        <fullName evidence="1">Uncharacterized protein</fullName>
    </submittedName>
</protein>
<evidence type="ECO:0000313" key="2">
    <source>
        <dbReference type="Proteomes" id="UP000564644"/>
    </source>
</evidence>
<accession>A0A7X0SNU8</accession>
<organism evidence="1 2">
    <name type="scientific">Cohnella zeiphila</name>
    <dbReference type="NCBI Taxonomy" id="2761120"/>
    <lineage>
        <taxon>Bacteria</taxon>
        <taxon>Bacillati</taxon>
        <taxon>Bacillota</taxon>
        <taxon>Bacilli</taxon>
        <taxon>Bacillales</taxon>
        <taxon>Paenibacillaceae</taxon>
        <taxon>Cohnella</taxon>
    </lineage>
</organism>
<comment type="caution">
    <text evidence="1">The sequence shown here is derived from an EMBL/GenBank/DDBJ whole genome shotgun (WGS) entry which is preliminary data.</text>
</comment>
<sequence length="65" mass="7281">MMNSGEVFLPALSPESVGIPSSAILNFLERIDREQLCMHGFLLLRRGQIAAEGYWVDDESSRMVP</sequence>
<evidence type="ECO:0000313" key="1">
    <source>
        <dbReference type="EMBL" id="MBB6733271.1"/>
    </source>
</evidence>
<gene>
    <name evidence="1" type="ORF">H7C18_20320</name>
</gene>
<dbReference type="AlphaFoldDB" id="A0A7X0SNU8"/>
<keyword evidence="2" id="KW-1185">Reference proteome</keyword>
<dbReference type="Proteomes" id="UP000564644">
    <property type="component" value="Unassembled WGS sequence"/>
</dbReference>
<dbReference type="EMBL" id="JACJVO010000025">
    <property type="protein sequence ID" value="MBB6733271.1"/>
    <property type="molecule type" value="Genomic_DNA"/>
</dbReference>
<proteinExistence type="predicted"/>
<dbReference type="RefSeq" id="WP_185130937.1">
    <property type="nucleotide sequence ID" value="NZ_JACJVO010000025.1"/>
</dbReference>